<gene>
    <name evidence="10" type="ORF">MKW94_001398</name>
</gene>
<dbReference type="Proteomes" id="UP001177140">
    <property type="component" value="Unassembled WGS sequence"/>
</dbReference>
<dbReference type="InterPro" id="IPR012334">
    <property type="entry name" value="Pectin_lyas_fold"/>
</dbReference>
<dbReference type="GO" id="GO:0042545">
    <property type="term" value="P:cell wall modification"/>
    <property type="evidence" value="ECO:0007669"/>
    <property type="project" value="UniProtKB-UniRule"/>
</dbReference>
<evidence type="ECO:0000256" key="6">
    <source>
        <dbReference type="PROSITE-ProRule" id="PRU10040"/>
    </source>
</evidence>
<dbReference type="EMBL" id="JAJJMA010319187">
    <property type="protein sequence ID" value="MCL7049710.1"/>
    <property type="molecule type" value="Genomic_DNA"/>
</dbReference>
<dbReference type="InterPro" id="IPR006501">
    <property type="entry name" value="Pectinesterase_inhib_dom"/>
</dbReference>
<dbReference type="SUPFAM" id="SSF51126">
    <property type="entry name" value="Pectin lyase-like"/>
    <property type="match status" value="1"/>
</dbReference>
<dbReference type="Gene3D" id="1.20.140.40">
    <property type="entry name" value="Invertase/pectin methylesterase inhibitor family protein"/>
    <property type="match status" value="1"/>
</dbReference>
<evidence type="ECO:0000256" key="2">
    <source>
        <dbReference type="ARBA" id="ARBA00006027"/>
    </source>
</evidence>
<dbReference type="GO" id="GO:0004857">
    <property type="term" value="F:enzyme inhibitor activity"/>
    <property type="evidence" value="ECO:0007669"/>
    <property type="project" value="InterPro"/>
</dbReference>
<comment type="similarity">
    <text evidence="2">In the N-terminal section; belongs to the PMEI family.</text>
</comment>
<dbReference type="InterPro" id="IPR000070">
    <property type="entry name" value="Pectinesterase_cat"/>
</dbReference>
<dbReference type="PROSITE" id="PS00503">
    <property type="entry name" value="PECTINESTERASE_2"/>
    <property type="match status" value="1"/>
</dbReference>
<evidence type="ECO:0000256" key="1">
    <source>
        <dbReference type="ARBA" id="ARBA00005184"/>
    </source>
</evidence>
<dbReference type="Pfam" id="PF04043">
    <property type="entry name" value="PMEI"/>
    <property type="match status" value="1"/>
</dbReference>
<comment type="catalytic activity">
    <reaction evidence="7">
        <text>[(1-&gt;4)-alpha-D-galacturonosyl methyl ester](n) + n H2O = [(1-&gt;4)-alpha-D-galacturonosyl](n) + n methanol + n H(+)</text>
        <dbReference type="Rhea" id="RHEA:22380"/>
        <dbReference type="Rhea" id="RHEA-COMP:14570"/>
        <dbReference type="Rhea" id="RHEA-COMP:14573"/>
        <dbReference type="ChEBI" id="CHEBI:15377"/>
        <dbReference type="ChEBI" id="CHEBI:15378"/>
        <dbReference type="ChEBI" id="CHEBI:17790"/>
        <dbReference type="ChEBI" id="CHEBI:140522"/>
        <dbReference type="ChEBI" id="CHEBI:140523"/>
        <dbReference type="EC" id="3.1.1.11"/>
    </reaction>
</comment>
<name>A0AA42B359_PAPNU</name>
<dbReference type="FunFam" id="2.160.20.10:FF:000001">
    <property type="entry name" value="Pectinesterase"/>
    <property type="match status" value="1"/>
</dbReference>
<evidence type="ECO:0000256" key="3">
    <source>
        <dbReference type="ARBA" id="ARBA00007786"/>
    </source>
</evidence>
<protein>
    <recommendedName>
        <fullName evidence="7">Pectinesterase</fullName>
        <ecNumber evidence="7">3.1.1.11</ecNumber>
    </recommendedName>
</protein>
<dbReference type="AlphaFoldDB" id="A0AA42B359"/>
<feature type="active site" evidence="6">
    <location>
        <position position="296"/>
    </location>
</feature>
<dbReference type="InterPro" id="IPR011050">
    <property type="entry name" value="Pectin_lyase_fold/virulence"/>
</dbReference>
<feature type="domain" description="Pectinesterase inhibitor" evidence="9">
    <location>
        <begin position="19"/>
        <end position="107"/>
    </location>
</feature>
<accession>A0AA42B359</accession>
<feature type="domain" description="Pectinesterase catalytic" evidence="8">
    <location>
        <begin position="142"/>
        <end position="444"/>
    </location>
</feature>
<dbReference type="InterPro" id="IPR035513">
    <property type="entry name" value="Invertase/methylesterase_inhib"/>
</dbReference>
<organism evidence="10 11">
    <name type="scientific">Papaver nudicaule</name>
    <name type="common">Iceland poppy</name>
    <dbReference type="NCBI Taxonomy" id="74823"/>
    <lineage>
        <taxon>Eukaryota</taxon>
        <taxon>Viridiplantae</taxon>
        <taxon>Streptophyta</taxon>
        <taxon>Embryophyta</taxon>
        <taxon>Tracheophyta</taxon>
        <taxon>Spermatophyta</taxon>
        <taxon>Magnoliopsida</taxon>
        <taxon>Ranunculales</taxon>
        <taxon>Papaveraceae</taxon>
        <taxon>Papaveroideae</taxon>
        <taxon>Papaver</taxon>
    </lineage>
</organism>
<evidence type="ECO:0000256" key="5">
    <source>
        <dbReference type="ARBA" id="ARBA00023085"/>
    </source>
</evidence>
<sequence>VSAALMNNQVARDETGISDGGLSVALSDCVKLYEDSELRLGRLSGQFGNNDDARTWLSGALTSHRTCLDGLQHYHQMNTSYKVVQSDPELVTSHQNLTSLFSRALALYALPTNKNNGMIWRPTLGQNKGLLATWDASTAKADFVVAKDGSSNFKTINEALAALRSQKRNKEQPPRVVIYVKSGVYTENVEVDRDMKNVMFVGDGIDKTVVTGNKNVIDGATTLSSATFGVSGDGFWARDMTFENTAGPAKEQAVALRVSSDLSAFYRCSFRGYQDTLLLHSQRQFYRDCNIYGTVDYIFGNAAAVLQNCNIFVRKPLRGHGIMITAQGRDDPNENTGISIHGSRVIPDSDFKTVKGLFKSYLGRPWKKYSRTVVFKTDLDGLIDPKGWKEWRGDFALSTLFYGEYMNSGIGASTSNRVNWPGFHVLNRESDVAPFTVSKFIQGETWIPDTGIPFSTSI</sequence>
<comment type="similarity">
    <text evidence="3">In the C-terminal section; belongs to the pectinesterase family.</text>
</comment>
<evidence type="ECO:0000313" key="10">
    <source>
        <dbReference type="EMBL" id="MCL7049710.1"/>
    </source>
</evidence>
<evidence type="ECO:0000313" key="11">
    <source>
        <dbReference type="Proteomes" id="UP001177140"/>
    </source>
</evidence>
<dbReference type="GO" id="GO:0030599">
    <property type="term" value="F:pectinesterase activity"/>
    <property type="evidence" value="ECO:0007669"/>
    <property type="project" value="UniProtKB-UniRule"/>
</dbReference>
<comment type="pathway">
    <text evidence="1 7">Glycan metabolism; pectin degradation; 2-dehydro-3-deoxy-D-gluconate from pectin: step 1/5.</text>
</comment>
<evidence type="ECO:0000256" key="7">
    <source>
        <dbReference type="RuleBase" id="RU000589"/>
    </source>
</evidence>
<dbReference type="Gene3D" id="2.160.20.10">
    <property type="entry name" value="Single-stranded right-handed beta-helix, Pectin lyase-like"/>
    <property type="match status" value="1"/>
</dbReference>
<comment type="caution">
    <text evidence="10">The sequence shown here is derived from an EMBL/GenBank/DDBJ whole genome shotgun (WGS) entry which is preliminary data.</text>
</comment>
<dbReference type="SUPFAM" id="SSF101148">
    <property type="entry name" value="Plant invertase/pectin methylesterase inhibitor"/>
    <property type="match status" value="1"/>
</dbReference>
<proteinExistence type="inferred from homology"/>
<dbReference type="EC" id="3.1.1.11" evidence="7"/>
<dbReference type="InterPro" id="IPR033131">
    <property type="entry name" value="Pectinesterase_Asp_AS"/>
</dbReference>
<keyword evidence="11" id="KW-1185">Reference proteome</keyword>
<evidence type="ECO:0000256" key="4">
    <source>
        <dbReference type="ARBA" id="ARBA00022801"/>
    </source>
</evidence>
<feature type="non-terminal residue" evidence="10">
    <location>
        <position position="458"/>
    </location>
</feature>
<dbReference type="GO" id="GO:0045490">
    <property type="term" value="P:pectin catabolic process"/>
    <property type="evidence" value="ECO:0007669"/>
    <property type="project" value="UniProtKB-UniRule"/>
</dbReference>
<dbReference type="Pfam" id="PF01095">
    <property type="entry name" value="Pectinesterase"/>
    <property type="match status" value="1"/>
</dbReference>
<reference evidence="10" key="1">
    <citation type="submission" date="2022-03" db="EMBL/GenBank/DDBJ databases">
        <title>A functionally conserved STORR gene fusion in Papaver species that diverged 16.8 million years ago.</title>
        <authorList>
            <person name="Catania T."/>
        </authorList>
    </citation>
    <scope>NUCLEOTIDE SEQUENCE</scope>
    <source>
        <strain evidence="10">S-191538</strain>
    </source>
</reference>
<evidence type="ECO:0000259" key="9">
    <source>
        <dbReference type="Pfam" id="PF04043"/>
    </source>
</evidence>
<keyword evidence="5 7" id="KW-0063">Aspartyl esterase</keyword>
<keyword evidence="4 7" id="KW-0378">Hydrolase</keyword>
<evidence type="ECO:0000259" key="8">
    <source>
        <dbReference type="Pfam" id="PF01095"/>
    </source>
</evidence>
<dbReference type="PANTHER" id="PTHR31707">
    <property type="entry name" value="PECTINESTERASE"/>
    <property type="match status" value="1"/>
</dbReference>